<reference evidence="2" key="1">
    <citation type="submission" date="2021-03" db="EMBL/GenBank/DDBJ databases">
        <authorList>
            <person name="Bekaert M."/>
        </authorList>
    </citation>
    <scope>NUCLEOTIDE SEQUENCE</scope>
</reference>
<organism evidence="2 3">
    <name type="scientific">Mytilus edulis</name>
    <name type="common">Blue mussel</name>
    <dbReference type="NCBI Taxonomy" id="6550"/>
    <lineage>
        <taxon>Eukaryota</taxon>
        <taxon>Metazoa</taxon>
        <taxon>Spiralia</taxon>
        <taxon>Lophotrochozoa</taxon>
        <taxon>Mollusca</taxon>
        <taxon>Bivalvia</taxon>
        <taxon>Autobranchia</taxon>
        <taxon>Pteriomorphia</taxon>
        <taxon>Mytilida</taxon>
        <taxon>Mytiloidea</taxon>
        <taxon>Mytilidae</taxon>
        <taxon>Mytilinae</taxon>
        <taxon>Mytilus</taxon>
    </lineage>
</organism>
<protein>
    <submittedName>
        <fullName evidence="2">Uncharacterized protein</fullName>
    </submittedName>
</protein>
<evidence type="ECO:0000256" key="1">
    <source>
        <dbReference type="SAM" id="MobiDB-lite"/>
    </source>
</evidence>
<dbReference type="OrthoDB" id="6208011at2759"/>
<dbReference type="Proteomes" id="UP000683360">
    <property type="component" value="Unassembled WGS sequence"/>
</dbReference>
<evidence type="ECO:0000313" key="3">
    <source>
        <dbReference type="Proteomes" id="UP000683360"/>
    </source>
</evidence>
<dbReference type="AlphaFoldDB" id="A0A8S3RPA0"/>
<name>A0A8S3RPA0_MYTED</name>
<feature type="region of interest" description="Disordered" evidence="1">
    <location>
        <begin position="1"/>
        <end position="26"/>
    </location>
</feature>
<comment type="caution">
    <text evidence="2">The sequence shown here is derived from an EMBL/GenBank/DDBJ whole genome shotgun (WGS) entry which is preliminary data.</text>
</comment>
<keyword evidence="3" id="KW-1185">Reference proteome</keyword>
<evidence type="ECO:0000313" key="2">
    <source>
        <dbReference type="EMBL" id="CAG2211377.1"/>
    </source>
</evidence>
<feature type="compositionally biased region" description="Low complexity" evidence="1">
    <location>
        <begin position="1"/>
        <end position="15"/>
    </location>
</feature>
<sequence>MISISSAYPMSSLSSPTPIPEDRTPFCPGTSSLLPQLIRRERYKQVLMQAEGSEEEFLRKAGQELLEVEAFFGRVLRVQERYVHVLGNNMMLKQKERPKVGPELPRKCASHKVGLLVCQQMHAKQPTFFSKDYNASTRKQRRDEVLKLEISLLVRQLVLMSMTTADFFVSIVRVVWVKQGVDVAQSDSMLCTFEASSDFY</sequence>
<gene>
    <name evidence="2" type="ORF">MEDL_25424</name>
</gene>
<accession>A0A8S3RPA0</accession>
<proteinExistence type="predicted"/>
<dbReference type="EMBL" id="CAJPWZ010001260">
    <property type="protein sequence ID" value="CAG2211377.1"/>
    <property type="molecule type" value="Genomic_DNA"/>
</dbReference>